<keyword evidence="11" id="KW-1185">Reference proteome</keyword>
<dbReference type="Proteomes" id="UP001221413">
    <property type="component" value="Unassembled WGS sequence"/>
</dbReference>
<keyword evidence="4" id="KW-1133">Transmembrane helix</keyword>
<reference evidence="10" key="1">
    <citation type="submission" date="2023-01" db="EMBL/GenBank/DDBJ databases">
        <title>The chitinases involved in constricting ring structure development in the nematode-trapping fungus Drechslerella dactyloides.</title>
        <authorList>
            <person name="Wang R."/>
            <person name="Zhang L."/>
            <person name="Tang P."/>
            <person name="Li S."/>
            <person name="Liang L."/>
        </authorList>
    </citation>
    <scope>NUCLEOTIDE SEQUENCE</scope>
    <source>
        <strain evidence="10">YMF1.00031</strain>
    </source>
</reference>
<gene>
    <name evidence="10" type="ORF">Dda_2430</name>
</gene>
<feature type="region of interest" description="Disordered" evidence="7">
    <location>
        <begin position="266"/>
        <end position="450"/>
    </location>
</feature>
<feature type="compositionally biased region" description="Acidic residues" evidence="7">
    <location>
        <begin position="439"/>
        <end position="450"/>
    </location>
</feature>
<dbReference type="AlphaFoldDB" id="A0AAD6NNW6"/>
<evidence type="ECO:0000256" key="6">
    <source>
        <dbReference type="ARBA" id="ARBA00023180"/>
    </source>
</evidence>
<dbReference type="PANTHER" id="PTHR24269">
    <property type="entry name" value="KREMEN PROTEIN"/>
    <property type="match status" value="1"/>
</dbReference>
<keyword evidence="3 8" id="KW-0732">Signal</keyword>
<evidence type="ECO:0000256" key="4">
    <source>
        <dbReference type="ARBA" id="ARBA00022989"/>
    </source>
</evidence>
<evidence type="ECO:0000256" key="3">
    <source>
        <dbReference type="ARBA" id="ARBA00022729"/>
    </source>
</evidence>
<feature type="compositionally biased region" description="Polar residues" evidence="7">
    <location>
        <begin position="318"/>
        <end position="331"/>
    </location>
</feature>
<evidence type="ECO:0000313" key="11">
    <source>
        <dbReference type="Proteomes" id="UP001221413"/>
    </source>
</evidence>
<dbReference type="PANTHER" id="PTHR24269:SF16">
    <property type="entry name" value="PROTEIN SLG1"/>
    <property type="match status" value="1"/>
</dbReference>
<dbReference type="InterPro" id="IPR051836">
    <property type="entry name" value="Kremen_rcpt"/>
</dbReference>
<dbReference type="InterPro" id="IPR002889">
    <property type="entry name" value="WSC_carb-bd"/>
</dbReference>
<dbReference type="EMBL" id="JAQGDS010000002">
    <property type="protein sequence ID" value="KAJ6263858.1"/>
    <property type="molecule type" value="Genomic_DNA"/>
</dbReference>
<feature type="domain" description="WSC" evidence="9">
    <location>
        <begin position="54"/>
        <end position="152"/>
    </location>
</feature>
<dbReference type="SMART" id="SM00321">
    <property type="entry name" value="WSC"/>
    <property type="match status" value="2"/>
</dbReference>
<sequence length="450" mass="49383">MYYSTTQILAFAIAVSPCVLASPQQEGATLRFNRRGAQTLTGWQMCYEQNAHKRWRNLGCMTPQVGSHILQWAISPASDRPAIADAKMTPEHCWAACTGVGAKYAALTNGRKCWCGNTLKGVRVGTKCDAPCTGDKTKHCGGQGTFQVFQDVTYNWNWHPDRSVSGYKDIGCFQDDANRIQIRPYTRMNDMTIEKCQQWCAKEGSPYVGLQHGYACFCSNTLRPGHKAIPNARCNTKCHGSKQMCGGPWAMRVYYNKALDTGSPCGRPQVYNGKPVSKPNKPTPAKPATPGKPAQKPVDKEDKDDNDKEDDGKQNNGPRTITVTVTVFDNSKATATKAAEPAEKPAKKPAQKQDEKPDEKSSKKPGSKSDKESDEESDEKSANKPAQKPDEKSDEKPNEKSEEKPAKKPAEKPAEKPAKEANEKSNDKPAKKPAPPKEEEAEEESGPGGY</sequence>
<comment type="subcellular location">
    <subcellularLocation>
        <location evidence="1">Membrane</location>
        <topology evidence="1">Single-pass membrane protein</topology>
    </subcellularLocation>
</comment>
<dbReference type="GO" id="GO:0005886">
    <property type="term" value="C:plasma membrane"/>
    <property type="evidence" value="ECO:0007669"/>
    <property type="project" value="TreeGrafter"/>
</dbReference>
<keyword evidence="2" id="KW-0812">Transmembrane</keyword>
<feature type="compositionally biased region" description="Basic and acidic residues" evidence="7">
    <location>
        <begin position="297"/>
        <end position="313"/>
    </location>
</feature>
<evidence type="ECO:0000256" key="7">
    <source>
        <dbReference type="SAM" id="MobiDB-lite"/>
    </source>
</evidence>
<evidence type="ECO:0000313" key="10">
    <source>
        <dbReference type="EMBL" id="KAJ6263858.1"/>
    </source>
</evidence>
<evidence type="ECO:0000256" key="8">
    <source>
        <dbReference type="SAM" id="SignalP"/>
    </source>
</evidence>
<comment type="caution">
    <text evidence="10">The sequence shown here is derived from an EMBL/GenBank/DDBJ whole genome shotgun (WGS) entry which is preliminary data.</text>
</comment>
<dbReference type="Pfam" id="PF01822">
    <property type="entry name" value="WSC"/>
    <property type="match status" value="2"/>
</dbReference>
<keyword evidence="5" id="KW-0472">Membrane</keyword>
<dbReference type="PROSITE" id="PS51212">
    <property type="entry name" value="WSC"/>
    <property type="match status" value="2"/>
</dbReference>
<name>A0AAD6NNW6_DREDA</name>
<keyword evidence="6" id="KW-0325">Glycoprotein</keyword>
<evidence type="ECO:0000256" key="2">
    <source>
        <dbReference type="ARBA" id="ARBA00022692"/>
    </source>
</evidence>
<feature type="compositionally biased region" description="Basic and acidic residues" evidence="7">
    <location>
        <begin position="379"/>
        <end position="438"/>
    </location>
</feature>
<organism evidence="10 11">
    <name type="scientific">Drechslerella dactyloides</name>
    <name type="common">Nematode-trapping fungus</name>
    <name type="synonym">Arthrobotrys dactyloides</name>
    <dbReference type="NCBI Taxonomy" id="74499"/>
    <lineage>
        <taxon>Eukaryota</taxon>
        <taxon>Fungi</taxon>
        <taxon>Dikarya</taxon>
        <taxon>Ascomycota</taxon>
        <taxon>Pezizomycotina</taxon>
        <taxon>Orbiliomycetes</taxon>
        <taxon>Orbiliales</taxon>
        <taxon>Orbiliaceae</taxon>
        <taxon>Drechslerella</taxon>
    </lineage>
</organism>
<evidence type="ECO:0000256" key="1">
    <source>
        <dbReference type="ARBA" id="ARBA00004167"/>
    </source>
</evidence>
<feature type="compositionally biased region" description="Basic and acidic residues" evidence="7">
    <location>
        <begin position="340"/>
        <end position="371"/>
    </location>
</feature>
<evidence type="ECO:0000256" key="5">
    <source>
        <dbReference type="ARBA" id="ARBA00023136"/>
    </source>
</evidence>
<evidence type="ECO:0000259" key="9">
    <source>
        <dbReference type="PROSITE" id="PS51212"/>
    </source>
</evidence>
<accession>A0AAD6NNW6</accession>
<protein>
    <recommendedName>
        <fullName evidence="9">WSC domain-containing protein</fullName>
    </recommendedName>
</protein>
<proteinExistence type="predicted"/>
<feature type="domain" description="WSC" evidence="9">
    <location>
        <begin position="166"/>
        <end position="257"/>
    </location>
</feature>
<feature type="chain" id="PRO_5042206834" description="WSC domain-containing protein" evidence="8">
    <location>
        <begin position="22"/>
        <end position="450"/>
    </location>
</feature>
<feature type="signal peptide" evidence="8">
    <location>
        <begin position="1"/>
        <end position="21"/>
    </location>
</feature>